<comment type="caution">
    <text evidence="2">The sequence shown here is derived from an EMBL/GenBank/DDBJ whole genome shotgun (WGS) entry which is preliminary data.</text>
</comment>
<name>A0ABR5MGK3_9BACI</name>
<evidence type="ECO:0000259" key="1">
    <source>
        <dbReference type="PROSITE" id="PS51186"/>
    </source>
</evidence>
<protein>
    <submittedName>
        <fullName evidence="2">Alanine acetyltransferase</fullName>
    </submittedName>
</protein>
<keyword evidence="3" id="KW-1185">Reference proteome</keyword>
<sequence length="186" mass="21389">MFIHNIDKNVSLKLIELNDAESIFELTDKSRNYLKEWLPWLDFTKNVEDTKEFIRGCLKGYAENKSLNTVILFNGEIVGVAGFNSVNWSNKTAYIGYWLGEEFQGKGIVTKVAKALTDYAFNHLNLNKVEIRAAVENKKSRSAPERLGFVNEATIRQVEWLYDHYVDHTVYGILASEWNELSVSNM</sequence>
<proteinExistence type="predicted"/>
<evidence type="ECO:0000313" key="2">
    <source>
        <dbReference type="EMBL" id="KPH71759.1"/>
    </source>
</evidence>
<dbReference type="PROSITE" id="PS51186">
    <property type="entry name" value="GNAT"/>
    <property type="match status" value="1"/>
</dbReference>
<evidence type="ECO:0000313" key="3">
    <source>
        <dbReference type="Proteomes" id="UP000037854"/>
    </source>
</evidence>
<dbReference type="Pfam" id="PF13302">
    <property type="entry name" value="Acetyltransf_3"/>
    <property type="match status" value="1"/>
</dbReference>
<dbReference type="Proteomes" id="UP000037854">
    <property type="component" value="Unassembled WGS sequence"/>
</dbReference>
<dbReference type="Gene3D" id="3.40.630.30">
    <property type="match status" value="1"/>
</dbReference>
<dbReference type="RefSeq" id="WP_060669018.1">
    <property type="nucleotide sequence ID" value="NZ_JARTGE010000012.1"/>
</dbReference>
<gene>
    <name evidence="2" type="ORF">AFL42_14380</name>
</gene>
<dbReference type="CDD" id="cd04301">
    <property type="entry name" value="NAT_SF"/>
    <property type="match status" value="1"/>
</dbReference>
<dbReference type="InterPro" id="IPR016181">
    <property type="entry name" value="Acyl_CoA_acyltransferase"/>
</dbReference>
<dbReference type="PANTHER" id="PTHR43441:SF12">
    <property type="entry name" value="RIBOSOMAL N-ACETYLTRANSFERASE YDAF-RELATED"/>
    <property type="match status" value="1"/>
</dbReference>
<dbReference type="InterPro" id="IPR051908">
    <property type="entry name" value="Ribosomal_N-acetyltransferase"/>
</dbReference>
<dbReference type="EMBL" id="LGTK01000064">
    <property type="protein sequence ID" value="KPH71759.1"/>
    <property type="molecule type" value="Genomic_DNA"/>
</dbReference>
<dbReference type="SUPFAM" id="SSF55729">
    <property type="entry name" value="Acyl-CoA N-acyltransferases (Nat)"/>
    <property type="match status" value="1"/>
</dbReference>
<accession>A0ABR5MGK3</accession>
<reference evidence="2 3" key="1">
    <citation type="submission" date="2015-07" db="EMBL/GenBank/DDBJ databases">
        <title>High-quality draft genome sequence of Oceanobacillus caeni HM6, a bacillus isolated from a human feces.</title>
        <authorList>
            <person name="Kumar J."/>
            <person name="Verma M.K."/>
            <person name="Pandey R."/>
            <person name="Bhambi M."/>
            <person name="Chauhan N."/>
        </authorList>
    </citation>
    <scope>NUCLEOTIDE SEQUENCE [LARGE SCALE GENOMIC DNA]</scope>
    <source>
        <strain evidence="2 3">HM6</strain>
    </source>
</reference>
<organism evidence="2 3">
    <name type="scientific">Oceanobacillus caeni</name>
    <dbReference type="NCBI Taxonomy" id="405946"/>
    <lineage>
        <taxon>Bacteria</taxon>
        <taxon>Bacillati</taxon>
        <taxon>Bacillota</taxon>
        <taxon>Bacilli</taxon>
        <taxon>Bacillales</taxon>
        <taxon>Bacillaceae</taxon>
        <taxon>Oceanobacillus</taxon>
    </lineage>
</organism>
<dbReference type="PANTHER" id="PTHR43441">
    <property type="entry name" value="RIBOSOMAL-PROTEIN-SERINE ACETYLTRANSFERASE"/>
    <property type="match status" value="1"/>
</dbReference>
<feature type="domain" description="N-acetyltransferase" evidence="1">
    <location>
        <begin position="10"/>
        <end position="176"/>
    </location>
</feature>
<dbReference type="InterPro" id="IPR000182">
    <property type="entry name" value="GNAT_dom"/>
</dbReference>